<dbReference type="STRING" id="742152.A0A2H3IV94"/>
<sequence length="131" mass="13940">RAWDQCANIVWKHEVEKADTLRDESNALLTFSGLFSAVVAALSAVYFPNLKPQAPDATAQILYHISAQLGSYHSAGGYSNSSIPPIIPTSATLSIASGTPSPITRLVNILWFASLVLALGAAAITISSRQW</sequence>
<evidence type="ECO:0000313" key="3">
    <source>
        <dbReference type="EMBL" id="PCH33912.1"/>
    </source>
</evidence>
<feature type="transmembrane region" description="Helical" evidence="1">
    <location>
        <begin position="27"/>
        <end position="47"/>
    </location>
</feature>
<dbReference type="OMA" id="CANIVWK"/>
<dbReference type="EMBL" id="KB467831">
    <property type="protein sequence ID" value="PCH33912.1"/>
    <property type="molecule type" value="Genomic_DNA"/>
</dbReference>
<gene>
    <name evidence="3" type="ORF">WOLCODRAFT_45871</name>
</gene>
<accession>A0A2H3IV94</accession>
<evidence type="ECO:0000313" key="4">
    <source>
        <dbReference type="Proteomes" id="UP000218811"/>
    </source>
</evidence>
<evidence type="ECO:0000259" key="2">
    <source>
        <dbReference type="Pfam" id="PF20153"/>
    </source>
</evidence>
<dbReference type="AlphaFoldDB" id="A0A2H3IV94"/>
<name>A0A2H3IV94_WOLCO</name>
<organism evidence="3 4">
    <name type="scientific">Wolfiporia cocos (strain MD-104)</name>
    <name type="common">Brown rot fungus</name>
    <dbReference type="NCBI Taxonomy" id="742152"/>
    <lineage>
        <taxon>Eukaryota</taxon>
        <taxon>Fungi</taxon>
        <taxon>Dikarya</taxon>
        <taxon>Basidiomycota</taxon>
        <taxon>Agaricomycotina</taxon>
        <taxon>Agaricomycetes</taxon>
        <taxon>Polyporales</taxon>
        <taxon>Phaeolaceae</taxon>
        <taxon>Wolfiporia</taxon>
    </lineage>
</organism>
<keyword evidence="1" id="KW-0812">Transmembrane</keyword>
<protein>
    <recommendedName>
        <fullName evidence="2">DUF6535 domain-containing protein</fullName>
    </recommendedName>
</protein>
<evidence type="ECO:0000256" key="1">
    <source>
        <dbReference type="SAM" id="Phobius"/>
    </source>
</evidence>
<proteinExistence type="predicted"/>
<dbReference type="Pfam" id="PF20153">
    <property type="entry name" value="DUF6535"/>
    <property type="match status" value="1"/>
</dbReference>
<feature type="non-terminal residue" evidence="3">
    <location>
        <position position="1"/>
    </location>
</feature>
<keyword evidence="4" id="KW-1185">Reference proteome</keyword>
<reference evidence="3 4" key="1">
    <citation type="journal article" date="2012" name="Science">
        <title>The Paleozoic origin of enzymatic lignin decomposition reconstructed from 31 fungal genomes.</title>
        <authorList>
            <person name="Floudas D."/>
            <person name="Binder M."/>
            <person name="Riley R."/>
            <person name="Barry K."/>
            <person name="Blanchette R.A."/>
            <person name="Henrissat B."/>
            <person name="Martinez A.T."/>
            <person name="Otillar R."/>
            <person name="Spatafora J.W."/>
            <person name="Yadav J.S."/>
            <person name="Aerts A."/>
            <person name="Benoit I."/>
            <person name="Boyd A."/>
            <person name="Carlson A."/>
            <person name="Copeland A."/>
            <person name="Coutinho P.M."/>
            <person name="de Vries R.P."/>
            <person name="Ferreira P."/>
            <person name="Findley K."/>
            <person name="Foster B."/>
            <person name="Gaskell J."/>
            <person name="Glotzer D."/>
            <person name="Gorecki P."/>
            <person name="Heitman J."/>
            <person name="Hesse C."/>
            <person name="Hori C."/>
            <person name="Igarashi K."/>
            <person name="Jurgens J.A."/>
            <person name="Kallen N."/>
            <person name="Kersten P."/>
            <person name="Kohler A."/>
            <person name="Kuees U."/>
            <person name="Kumar T.K.A."/>
            <person name="Kuo A."/>
            <person name="LaButti K."/>
            <person name="Larrondo L.F."/>
            <person name="Lindquist E."/>
            <person name="Ling A."/>
            <person name="Lombard V."/>
            <person name="Lucas S."/>
            <person name="Lundell T."/>
            <person name="Martin R."/>
            <person name="McLaughlin D.J."/>
            <person name="Morgenstern I."/>
            <person name="Morin E."/>
            <person name="Murat C."/>
            <person name="Nagy L.G."/>
            <person name="Nolan M."/>
            <person name="Ohm R.A."/>
            <person name="Patyshakuliyeva A."/>
            <person name="Rokas A."/>
            <person name="Ruiz-Duenas F.J."/>
            <person name="Sabat G."/>
            <person name="Salamov A."/>
            <person name="Samejima M."/>
            <person name="Schmutz J."/>
            <person name="Slot J.C."/>
            <person name="St John F."/>
            <person name="Stenlid J."/>
            <person name="Sun H."/>
            <person name="Sun S."/>
            <person name="Syed K."/>
            <person name="Tsang A."/>
            <person name="Wiebenga A."/>
            <person name="Young D."/>
            <person name="Pisabarro A."/>
            <person name="Eastwood D.C."/>
            <person name="Martin F."/>
            <person name="Cullen D."/>
            <person name="Grigoriev I.V."/>
            <person name="Hibbett D.S."/>
        </authorList>
    </citation>
    <scope>NUCLEOTIDE SEQUENCE [LARGE SCALE GENOMIC DNA]</scope>
    <source>
        <strain evidence="3 4">MD-104</strain>
    </source>
</reference>
<keyword evidence="1" id="KW-0472">Membrane</keyword>
<keyword evidence="1" id="KW-1133">Transmembrane helix</keyword>
<feature type="domain" description="DUF6535" evidence="2">
    <location>
        <begin position="3"/>
        <end position="131"/>
    </location>
</feature>
<feature type="non-terminal residue" evidence="3">
    <location>
        <position position="131"/>
    </location>
</feature>
<dbReference type="Proteomes" id="UP000218811">
    <property type="component" value="Unassembled WGS sequence"/>
</dbReference>
<dbReference type="InterPro" id="IPR045338">
    <property type="entry name" value="DUF6535"/>
</dbReference>
<feature type="transmembrane region" description="Helical" evidence="1">
    <location>
        <begin position="109"/>
        <end position="126"/>
    </location>
</feature>